<dbReference type="RefSeq" id="XP_024507419.1">
    <property type="nucleotide sequence ID" value="XM_024653998.1"/>
</dbReference>
<dbReference type="OMA" id="CHAYYER"/>
<feature type="compositionally biased region" description="Acidic residues" evidence="1">
    <location>
        <begin position="283"/>
        <end position="329"/>
    </location>
</feature>
<evidence type="ECO:0000313" key="4">
    <source>
        <dbReference type="EMBL" id="CEF68219.1"/>
    </source>
</evidence>
<dbReference type="EMBL" id="LN609529">
    <property type="protein sequence ID" value="CEF68219.1"/>
    <property type="molecule type" value="Genomic_DNA"/>
</dbReference>
<evidence type="ECO:0000313" key="5">
    <source>
        <dbReference type="Proteomes" id="UP000035682"/>
    </source>
</evidence>
<dbReference type="SUPFAM" id="SSF52218">
    <property type="entry name" value="Flavoproteins"/>
    <property type="match status" value="1"/>
</dbReference>
<dbReference type="PANTHER" id="PTHR13930">
    <property type="entry name" value="S-ADENOSYL-L-METHIONINE-DEPENDENT TRNA 4-DEMETHYLWYOSINE SYNTHASE"/>
    <property type="match status" value="1"/>
</dbReference>
<dbReference type="GeneID" id="36380584"/>
<evidence type="ECO:0000313" key="6">
    <source>
        <dbReference type="WBParaSite" id="SRAE_2000287700.1"/>
    </source>
</evidence>
<keyword evidence="2" id="KW-0472">Membrane</keyword>
<keyword evidence="5" id="KW-1185">Reference proteome</keyword>
<evidence type="ECO:0000256" key="2">
    <source>
        <dbReference type="SAM" id="Phobius"/>
    </source>
</evidence>
<dbReference type="PANTHER" id="PTHR13930:SF0">
    <property type="entry name" value="S-ADENOSYL-L-METHIONINE-DEPENDENT TRNA 4-DEMETHYLWYOSINE SYNTHASE TYW1-RELATED"/>
    <property type="match status" value="1"/>
</dbReference>
<reference evidence="4 5" key="1">
    <citation type="submission" date="2014-09" db="EMBL/GenBank/DDBJ databases">
        <authorList>
            <person name="Martin A.A."/>
        </authorList>
    </citation>
    <scope>NUCLEOTIDE SEQUENCE</scope>
    <source>
        <strain evidence="5">ED321</strain>
        <strain evidence="4">ED321 Heterogonic</strain>
    </source>
</reference>
<dbReference type="InterPro" id="IPR029039">
    <property type="entry name" value="Flavoprotein-like_sf"/>
</dbReference>
<dbReference type="OrthoDB" id="5858751at2759"/>
<dbReference type="Proteomes" id="UP000035682">
    <property type="component" value="Unplaced"/>
</dbReference>
<dbReference type="InterPro" id="IPR034556">
    <property type="entry name" value="tRNA_wybutosine-synthase"/>
</dbReference>
<feature type="transmembrane region" description="Helical" evidence="2">
    <location>
        <begin position="34"/>
        <end position="54"/>
    </location>
</feature>
<dbReference type="GO" id="GO:0051539">
    <property type="term" value="F:4 iron, 4 sulfur cluster binding"/>
    <property type="evidence" value="ECO:0007669"/>
    <property type="project" value="InterPro"/>
</dbReference>
<reference evidence="6" key="2">
    <citation type="submission" date="2020-12" db="UniProtKB">
        <authorList>
            <consortium name="WormBaseParasite"/>
        </authorList>
    </citation>
    <scope>IDENTIFICATION</scope>
</reference>
<name>A0A090MZ30_STRRB</name>
<dbReference type="WormBase" id="SRAE_2000287700">
    <property type="protein sequence ID" value="SRP11588"/>
    <property type="gene ID" value="WBGene00263091"/>
</dbReference>
<feature type="region of interest" description="Disordered" evidence="1">
    <location>
        <begin position="283"/>
        <end position="336"/>
    </location>
</feature>
<accession>A0A090MZ30</accession>
<dbReference type="Pfam" id="PF00258">
    <property type="entry name" value="Flavodoxin_1"/>
    <property type="match status" value="1"/>
</dbReference>
<sequence length="336" mass="39682">MNLNSNPERTPRRTSTHQMTAFEAAVDYAERQDIFLYFTAFMGIVMPAVVYFLYMKIHNYYQKKWKREAEIKELEKLKKKKGKNMKNSNLKKVINNDIEKIEISKMITLNIKIFFSLENEEIEKIINNQLKLLSSYNVTIHNISTMNVDEFLSFNGLCLFIIESNKDGTITDDILWFFEILQDYEERKEKLKNINYAIFGISDIKYGGKIYQKSGKFLSSLLYKLSANSISPIWFGDLNKENGISEQLKEWLMKINLVCQKQILLRKKYDNIVKEPLDILDEEENDIEYDSDESLEDETDEEDKEEEDDEENSEKDYSDIDSSESDDYENESKKKK</sequence>
<proteinExistence type="predicted"/>
<protein>
    <submittedName>
        <fullName evidence="4 6">Flavodoxin/nitric oxide synthase domain-containing protein</fullName>
    </submittedName>
</protein>
<keyword evidence="2" id="KW-0812">Transmembrane</keyword>
<dbReference type="WBParaSite" id="SRAE_2000287700.1">
    <property type="protein sequence ID" value="SRAE_2000287700.1"/>
    <property type="gene ID" value="WBGene00263091"/>
</dbReference>
<dbReference type="GO" id="GO:0010181">
    <property type="term" value="F:FMN binding"/>
    <property type="evidence" value="ECO:0007669"/>
    <property type="project" value="InterPro"/>
</dbReference>
<dbReference type="CTD" id="36380584"/>
<dbReference type="GO" id="GO:0008033">
    <property type="term" value="P:tRNA processing"/>
    <property type="evidence" value="ECO:0007669"/>
    <property type="project" value="InterPro"/>
</dbReference>
<keyword evidence="2" id="KW-1133">Transmembrane helix</keyword>
<evidence type="ECO:0000313" key="7">
    <source>
        <dbReference type="WormBase" id="SRAE_2000287700"/>
    </source>
</evidence>
<evidence type="ECO:0000256" key="1">
    <source>
        <dbReference type="SAM" id="MobiDB-lite"/>
    </source>
</evidence>
<dbReference type="STRING" id="34506.A0A090MZ30"/>
<organism evidence="4">
    <name type="scientific">Strongyloides ratti</name>
    <name type="common">Parasitic roundworm</name>
    <dbReference type="NCBI Taxonomy" id="34506"/>
    <lineage>
        <taxon>Eukaryota</taxon>
        <taxon>Metazoa</taxon>
        <taxon>Ecdysozoa</taxon>
        <taxon>Nematoda</taxon>
        <taxon>Chromadorea</taxon>
        <taxon>Rhabditida</taxon>
        <taxon>Tylenchina</taxon>
        <taxon>Panagrolaimomorpha</taxon>
        <taxon>Strongyloidoidea</taxon>
        <taxon>Strongyloididae</taxon>
        <taxon>Strongyloides</taxon>
    </lineage>
</organism>
<evidence type="ECO:0000259" key="3">
    <source>
        <dbReference type="PROSITE" id="PS50902"/>
    </source>
</evidence>
<dbReference type="InterPro" id="IPR008254">
    <property type="entry name" value="Flavodoxin/NO_synth"/>
</dbReference>
<dbReference type="AlphaFoldDB" id="A0A090MZ30"/>
<dbReference type="Gene3D" id="3.40.50.360">
    <property type="match status" value="1"/>
</dbReference>
<dbReference type="PROSITE" id="PS50902">
    <property type="entry name" value="FLAVODOXIN_LIKE"/>
    <property type="match status" value="1"/>
</dbReference>
<gene>
    <name evidence="4 6 7" type="ORF">SRAE_2000287700</name>
</gene>
<feature type="domain" description="Flavodoxin-like" evidence="3">
    <location>
        <begin position="111"/>
        <end position="256"/>
    </location>
</feature>